<evidence type="ECO:0000256" key="5">
    <source>
        <dbReference type="ARBA" id="ARBA00022843"/>
    </source>
</evidence>
<keyword evidence="4" id="KW-0833">Ubl conjugation pathway</keyword>
<dbReference type="EMBL" id="KN822068">
    <property type="protein sequence ID" value="KIM59905.1"/>
    <property type="molecule type" value="Genomic_DNA"/>
</dbReference>
<evidence type="ECO:0000256" key="1">
    <source>
        <dbReference type="ARBA" id="ARBA00004906"/>
    </source>
</evidence>
<dbReference type="Proteomes" id="UP000053989">
    <property type="component" value="Unassembled WGS sequence"/>
</dbReference>
<dbReference type="GO" id="GO:0031146">
    <property type="term" value="P:SCF-dependent proteasomal ubiquitin-dependent protein catabolic process"/>
    <property type="evidence" value="ECO:0007669"/>
    <property type="project" value="UniProtKB-ARBA"/>
</dbReference>
<evidence type="ECO:0000256" key="3">
    <source>
        <dbReference type="ARBA" id="ARBA00022499"/>
    </source>
</evidence>
<evidence type="ECO:0000259" key="7">
    <source>
        <dbReference type="Pfam" id="PF00888"/>
    </source>
</evidence>
<keyword evidence="9" id="KW-1185">Reference proteome</keyword>
<dbReference type="AlphaFoldDB" id="A0A0C3DGR9"/>
<dbReference type="HOGENOM" id="CLU_004747_6_0_1"/>
<dbReference type="Pfam" id="PF00888">
    <property type="entry name" value="Cullin"/>
    <property type="match status" value="1"/>
</dbReference>
<dbReference type="STRING" id="1036808.A0A0C3DGR9"/>
<reference evidence="8 9" key="1">
    <citation type="submission" date="2014-04" db="EMBL/GenBank/DDBJ databases">
        <authorList>
            <consortium name="DOE Joint Genome Institute"/>
            <person name="Kuo A."/>
            <person name="Kohler A."/>
            <person name="Nagy L.G."/>
            <person name="Floudas D."/>
            <person name="Copeland A."/>
            <person name="Barry K.W."/>
            <person name="Cichocki N."/>
            <person name="Veneault-Fourrey C."/>
            <person name="LaButti K."/>
            <person name="Lindquist E.A."/>
            <person name="Lipzen A."/>
            <person name="Lundell T."/>
            <person name="Morin E."/>
            <person name="Murat C."/>
            <person name="Sun H."/>
            <person name="Tunlid A."/>
            <person name="Henrissat B."/>
            <person name="Grigoriev I.V."/>
            <person name="Hibbett D.S."/>
            <person name="Martin F."/>
            <person name="Nordberg H.P."/>
            <person name="Cantor M.N."/>
            <person name="Hua S.X."/>
        </authorList>
    </citation>
    <scope>NUCLEOTIDE SEQUENCE [LARGE SCALE GENOMIC DNA]</scope>
    <source>
        <strain evidence="8 9">Foug A</strain>
    </source>
</reference>
<gene>
    <name evidence="8" type="ORF">SCLCIDRAFT_125369</name>
</gene>
<organism evidence="8 9">
    <name type="scientific">Scleroderma citrinum Foug A</name>
    <dbReference type="NCBI Taxonomy" id="1036808"/>
    <lineage>
        <taxon>Eukaryota</taxon>
        <taxon>Fungi</taxon>
        <taxon>Dikarya</taxon>
        <taxon>Basidiomycota</taxon>
        <taxon>Agaricomycotina</taxon>
        <taxon>Agaricomycetes</taxon>
        <taxon>Agaricomycetidae</taxon>
        <taxon>Boletales</taxon>
        <taxon>Sclerodermatineae</taxon>
        <taxon>Sclerodermataceae</taxon>
        <taxon>Scleroderma</taxon>
    </lineage>
</organism>
<dbReference type="SUPFAM" id="SSF74788">
    <property type="entry name" value="Cullin repeat-like"/>
    <property type="match status" value="1"/>
</dbReference>
<sequence length="417" mass="47766">MTTAASDNVVQQFPPASADLTTAWAFLEEGINHIMTKPQTGISSEILMGLYVVVYNYCTSGGVRGAVDSALDSGNRKPKEMIGSDLYNNLIQYLVARLKGLREQSDFLQDETLLRYYASEWDRYTIGANYIDRGLTYLNRHWVKREREEGRKTVYPVYTLALVLWKTTFFSYMQSNLAGAILGLVERERNGETIDQNLVKKVVDTFISLDINDTDLNKVSLNLYREYFEIPFLEATGKYYEQESKAFLAENSVPDYLKKVMERLQEEEDRVDRYLNARTRKRLISKCERVLIRPHAELMWGSFRTLLDHDRDEDLQRMYVLLSRIPGGLEPLRKIFEEHVKKVGQTAVSKLVGERTESADGLVPKAYVDSLFDVHVKNSERVSRCFKGDAGFVISLDQACREFMNRNAATGTSAQVT</sequence>
<keyword evidence="3" id="KW-1017">Isopeptide bond</keyword>
<evidence type="ECO:0000256" key="2">
    <source>
        <dbReference type="ARBA" id="ARBA00006019"/>
    </source>
</evidence>
<dbReference type="FunFam" id="1.20.1310.10:FF:000026">
    <property type="entry name" value="Cullin 1"/>
    <property type="match status" value="1"/>
</dbReference>
<comment type="similarity">
    <text evidence="2">Belongs to the cullin family.</text>
</comment>
<keyword evidence="5" id="KW-0832">Ubl conjugation</keyword>
<dbReference type="InterPro" id="IPR045093">
    <property type="entry name" value="Cullin"/>
</dbReference>
<dbReference type="InterPro" id="IPR001373">
    <property type="entry name" value="Cullin_N"/>
</dbReference>
<name>A0A0C3DGR9_9AGAM</name>
<dbReference type="GO" id="GO:0019005">
    <property type="term" value="C:SCF ubiquitin ligase complex"/>
    <property type="evidence" value="ECO:0007669"/>
    <property type="project" value="UniProtKB-ARBA"/>
</dbReference>
<dbReference type="InParanoid" id="A0A0C3DGR9"/>
<reference evidence="9" key="2">
    <citation type="submission" date="2015-01" db="EMBL/GenBank/DDBJ databases">
        <title>Evolutionary Origins and Diversification of the Mycorrhizal Mutualists.</title>
        <authorList>
            <consortium name="DOE Joint Genome Institute"/>
            <consortium name="Mycorrhizal Genomics Consortium"/>
            <person name="Kohler A."/>
            <person name="Kuo A."/>
            <person name="Nagy L.G."/>
            <person name="Floudas D."/>
            <person name="Copeland A."/>
            <person name="Barry K.W."/>
            <person name="Cichocki N."/>
            <person name="Veneault-Fourrey C."/>
            <person name="LaButti K."/>
            <person name="Lindquist E.A."/>
            <person name="Lipzen A."/>
            <person name="Lundell T."/>
            <person name="Morin E."/>
            <person name="Murat C."/>
            <person name="Riley R."/>
            <person name="Ohm R."/>
            <person name="Sun H."/>
            <person name="Tunlid A."/>
            <person name="Henrissat B."/>
            <person name="Grigoriev I.V."/>
            <person name="Hibbett D.S."/>
            <person name="Martin F."/>
        </authorList>
    </citation>
    <scope>NUCLEOTIDE SEQUENCE [LARGE SCALE GENOMIC DNA]</scope>
    <source>
        <strain evidence="9">Foug A</strain>
    </source>
</reference>
<dbReference type="OrthoDB" id="27073at2759"/>
<feature type="domain" description="Cullin N-terminal" evidence="7">
    <location>
        <begin position="24"/>
        <end position="409"/>
    </location>
</feature>
<dbReference type="FunFam" id="1.20.1310.10:FF:000029">
    <property type="entry name" value="Cullin homolog 1"/>
    <property type="match status" value="1"/>
</dbReference>
<proteinExistence type="inferred from homology"/>
<evidence type="ECO:0000313" key="9">
    <source>
        <dbReference type="Proteomes" id="UP000053989"/>
    </source>
</evidence>
<accession>A0A0C3DGR9</accession>
<dbReference type="GO" id="GO:0031625">
    <property type="term" value="F:ubiquitin protein ligase binding"/>
    <property type="evidence" value="ECO:0007669"/>
    <property type="project" value="InterPro"/>
</dbReference>
<comment type="pathway">
    <text evidence="1">Protein modification; protein ubiquitination.</text>
</comment>
<evidence type="ECO:0000256" key="4">
    <source>
        <dbReference type="ARBA" id="ARBA00022786"/>
    </source>
</evidence>
<dbReference type="FunFam" id="1.20.1310.10:FF:000011">
    <property type="entry name" value="Cullin 1"/>
    <property type="match status" value="1"/>
</dbReference>
<dbReference type="Gene3D" id="1.20.1310.10">
    <property type="entry name" value="Cullin Repeats"/>
    <property type="match status" value="3"/>
</dbReference>
<evidence type="ECO:0000256" key="6">
    <source>
        <dbReference type="ARBA" id="ARBA00069612"/>
    </source>
</evidence>
<dbReference type="InterPro" id="IPR016159">
    <property type="entry name" value="Cullin_repeat-like_dom_sf"/>
</dbReference>
<evidence type="ECO:0000313" key="8">
    <source>
        <dbReference type="EMBL" id="KIM59905.1"/>
    </source>
</evidence>
<protein>
    <recommendedName>
        <fullName evidence="6">Cullin-1</fullName>
    </recommendedName>
</protein>
<dbReference type="PANTHER" id="PTHR11932">
    <property type="entry name" value="CULLIN"/>
    <property type="match status" value="1"/>
</dbReference>